<proteinExistence type="predicted"/>
<evidence type="ECO:0000313" key="1">
    <source>
        <dbReference type="EMBL" id="KPW99260.1"/>
    </source>
</evidence>
<keyword evidence="2" id="KW-1185">Reference proteome</keyword>
<evidence type="ECO:0000313" key="2">
    <source>
        <dbReference type="Proteomes" id="UP000051335"/>
    </source>
</evidence>
<name>A0A0P9NA04_9PSED</name>
<reference evidence="1 2" key="1">
    <citation type="submission" date="2015-09" db="EMBL/GenBank/DDBJ databases">
        <title>Genome announcement of multiple Pseudomonas syringae strains.</title>
        <authorList>
            <person name="Thakur S."/>
            <person name="Wang P.W."/>
            <person name="Gong Y."/>
            <person name="Weir B.S."/>
            <person name="Guttman D.S."/>
        </authorList>
    </citation>
    <scope>NUCLEOTIDE SEQUENCE [LARGE SCALE GENOMIC DNA]</scope>
    <source>
        <strain evidence="1 2">ICMP17001</strain>
    </source>
</reference>
<dbReference type="EMBL" id="LJQC01000500">
    <property type="protein sequence ID" value="KPW99260.1"/>
    <property type="molecule type" value="Genomic_DNA"/>
</dbReference>
<organism evidence="1 2">
    <name type="scientific">Pseudomonas syringae pv. coryli</name>
    <dbReference type="NCBI Taxonomy" id="317659"/>
    <lineage>
        <taxon>Bacteria</taxon>
        <taxon>Pseudomonadati</taxon>
        <taxon>Pseudomonadota</taxon>
        <taxon>Gammaproteobacteria</taxon>
        <taxon>Pseudomonadales</taxon>
        <taxon>Pseudomonadaceae</taxon>
        <taxon>Pseudomonas</taxon>
    </lineage>
</organism>
<dbReference type="Proteomes" id="UP000051335">
    <property type="component" value="Unassembled WGS sequence"/>
</dbReference>
<gene>
    <name evidence="1" type="ORF">ALO75_200133</name>
</gene>
<sequence length="110" mass="12159">MPVEQPGQEWLGNVQEDALFQRADFETARQPVKQRDFAKPARRARRFHVRQQPLLVGGADPHAALQQHINTARQIALVEQPPAGRLAALAGSLQQAILQIGRQMGKPVIG</sequence>
<dbReference type="AlphaFoldDB" id="A0A0P9NA04"/>
<comment type="caution">
    <text evidence="1">The sequence shown here is derived from an EMBL/GenBank/DDBJ whole genome shotgun (WGS) entry which is preliminary data.</text>
</comment>
<accession>A0A0P9NA04</accession>
<protein>
    <submittedName>
        <fullName evidence="1">Uncharacterized protein</fullName>
    </submittedName>
</protein>